<proteinExistence type="predicted"/>
<evidence type="ECO:0000313" key="3">
    <source>
        <dbReference type="Proteomes" id="UP001279734"/>
    </source>
</evidence>
<keyword evidence="3" id="KW-1185">Reference proteome</keyword>
<dbReference type="EMBL" id="BSYO01000007">
    <property type="protein sequence ID" value="GMH07472.1"/>
    <property type="molecule type" value="Genomic_DNA"/>
</dbReference>
<comment type="caution">
    <text evidence="2">The sequence shown here is derived from an EMBL/GenBank/DDBJ whole genome shotgun (WGS) entry which is preliminary data.</text>
</comment>
<feature type="compositionally biased region" description="Polar residues" evidence="1">
    <location>
        <begin position="13"/>
        <end position="32"/>
    </location>
</feature>
<name>A0AAD3SB61_NEPGR</name>
<dbReference type="Proteomes" id="UP001279734">
    <property type="component" value="Unassembled WGS sequence"/>
</dbReference>
<evidence type="ECO:0000256" key="1">
    <source>
        <dbReference type="SAM" id="MobiDB-lite"/>
    </source>
</evidence>
<gene>
    <name evidence="2" type="ORF">Nepgr_009312</name>
</gene>
<evidence type="ECO:0000313" key="2">
    <source>
        <dbReference type="EMBL" id="GMH07472.1"/>
    </source>
</evidence>
<accession>A0AAD3SB61</accession>
<protein>
    <submittedName>
        <fullName evidence="2">Uncharacterized protein</fullName>
    </submittedName>
</protein>
<organism evidence="2 3">
    <name type="scientific">Nepenthes gracilis</name>
    <name type="common">Slender pitcher plant</name>
    <dbReference type="NCBI Taxonomy" id="150966"/>
    <lineage>
        <taxon>Eukaryota</taxon>
        <taxon>Viridiplantae</taxon>
        <taxon>Streptophyta</taxon>
        <taxon>Embryophyta</taxon>
        <taxon>Tracheophyta</taxon>
        <taxon>Spermatophyta</taxon>
        <taxon>Magnoliopsida</taxon>
        <taxon>eudicotyledons</taxon>
        <taxon>Gunneridae</taxon>
        <taxon>Pentapetalae</taxon>
        <taxon>Caryophyllales</taxon>
        <taxon>Nepenthaceae</taxon>
        <taxon>Nepenthes</taxon>
    </lineage>
</organism>
<reference evidence="2" key="1">
    <citation type="submission" date="2023-05" db="EMBL/GenBank/DDBJ databases">
        <title>Nepenthes gracilis genome sequencing.</title>
        <authorList>
            <person name="Fukushima K."/>
        </authorList>
    </citation>
    <scope>NUCLEOTIDE SEQUENCE</scope>
    <source>
        <strain evidence="2">SING2019-196</strain>
    </source>
</reference>
<sequence>MEPAKCGDCRTFGHSSSPCKSLPHMNSPSAKNSPFAKEDTCTSSSPLLVGVEAQCQLVGSNTQTAEPDMVNDSPVPSEVHGDLVDPPLNVVLVEDENFELGQENLNISSFRGAGPIYRSIAGSIENYSNSFATLLEGAKALLVGLDILALDANQRGGHLTL</sequence>
<dbReference type="AlphaFoldDB" id="A0AAD3SB61"/>
<feature type="region of interest" description="Disordered" evidence="1">
    <location>
        <begin position="1"/>
        <end position="38"/>
    </location>
</feature>